<gene>
    <name evidence="3" type="ORF">CFOL_v3_03680</name>
</gene>
<dbReference type="EMBL" id="BDDD01000136">
    <property type="protein sequence ID" value="GAV60149.1"/>
    <property type="molecule type" value="Genomic_DNA"/>
</dbReference>
<dbReference type="AlphaFoldDB" id="A0A1Q3AWQ4"/>
<dbReference type="Proteomes" id="UP000187406">
    <property type="component" value="Unassembled WGS sequence"/>
</dbReference>
<dbReference type="STRING" id="3775.A0A1Q3AWQ4"/>
<dbReference type="OrthoDB" id="185373at2759"/>
<dbReference type="GO" id="GO:0008270">
    <property type="term" value="F:zinc ion binding"/>
    <property type="evidence" value="ECO:0007669"/>
    <property type="project" value="InterPro"/>
</dbReference>
<comment type="caution">
    <text evidence="3">The sequence shown here is derived from an EMBL/GenBank/DDBJ whole genome shotgun (WGS) entry which is preliminary data.</text>
</comment>
<dbReference type="Pfam" id="PF14432">
    <property type="entry name" value="DYW_deaminase"/>
    <property type="match status" value="1"/>
</dbReference>
<sequence length="100" mass="11686">YVPEKRILLPDVDQNEQQILLYHSEKLAIAFGLIIIADWVSLKIVKSHRICSDTDIMQLSSKPWFIGREIVVRDASRFHHFKYGNCCCSDYASRKCNYVH</sequence>
<evidence type="ECO:0000313" key="3">
    <source>
        <dbReference type="EMBL" id="GAV60149.1"/>
    </source>
</evidence>
<proteinExistence type="inferred from homology"/>
<feature type="non-terminal residue" evidence="3">
    <location>
        <position position="1"/>
    </location>
</feature>
<keyword evidence="4" id="KW-1185">Reference proteome</keyword>
<accession>A0A1Q3AWQ4</accession>
<evidence type="ECO:0000313" key="4">
    <source>
        <dbReference type="Proteomes" id="UP000187406"/>
    </source>
</evidence>
<organism evidence="3 4">
    <name type="scientific">Cephalotus follicularis</name>
    <name type="common">Albany pitcher plant</name>
    <dbReference type="NCBI Taxonomy" id="3775"/>
    <lineage>
        <taxon>Eukaryota</taxon>
        <taxon>Viridiplantae</taxon>
        <taxon>Streptophyta</taxon>
        <taxon>Embryophyta</taxon>
        <taxon>Tracheophyta</taxon>
        <taxon>Spermatophyta</taxon>
        <taxon>Magnoliopsida</taxon>
        <taxon>eudicotyledons</taxon>
        <taxon>Gunneridae</taxon>
        <taxon>Pentapetalae</taxon>
        <taxon>rosids</taxon>
        <taxon>fabids</taxon>
        <taxon>Oxalidales</taxon>
        <taxon>Cephalotaceae</taxon>
        <taxon>Cephalotus</taxon>
    </lineage>
</organism>
<evidence type="ECO:0000259" key="2">
    <source>
        <dbReference type="Pfam" id="PF14432"/>
    </source>
</evidence>
<dbReference type="InParanoid" id="A0A1Q3AWQ4"/>
<comment type="similarity">
    <text evidence="1">Belongs to the PPR family. PCMP-H subfamily.</text>
</comment>
<dbReference type="InterPro" id="IPR032867">
    <property type="entry name" value="DYW_dom"/>
</dbReference>
<feature type="domain" description="DYW" evidence="2">
    <location>
        <begin position="1"/>
        <end position="91"/>
    </location>
</feature>
<protein>
    <submittedName>
        <fullName evidence="3">DYW_deaminase domain-containing protein</fullName>
    </submittedName>
</protein>
<evidence type="ECO:0000256" key="1">
    <source>
        <dbReference type="ARBA" id="ARBA00006643"/>
    </source>
</evidence>
<name>A0A1Q3AWQ4_CEPFO</name>
<reference evidence="4" key="1">
    <citation type="submission" date="2016-04" db="EMBL/GenBank/DDBJ databases">
        <title>Cephalotus genome sequencing.</title>
        <authorList>
            <person name="Fukushima K."/>
            <person name="Hasebe M."/>
            <person name="Fang X."/>
        </authorList>
    </citation>
    <scope>NUCLEOTIDE SEQUENCE [LARGE SCALE GENOMIC DNA]</scope>
    <source>
        <strain evidence="4">cv. St1</strain>
    </source>
</reference>